<keyword evidence="1" id="KW-0812">Transmembrane</keyword>
<comment type="caution">
    <text evidence="2">The sequence shown here is derived from an EMBL/GenBank/DDBJ whole genome shotgun (WGS) entry which is preliminary data.</text>
</comment>
<keyword evidence="1" id="KW-1133">Transmembrane helix</keyword>
<sequence>MTNRINDDGSRRVKNIAAVLYLLVLAFVVGGSYINQRHNEAVSARESNKAGLAQ</sequence>
<gene>
    <name evidence="2" type="ORF">NP596_01130</name>
</gene>
<keyword evidence="3" id="KW-1185">Reference proteome</keyword>
<dbReference type="EMBL" id="JANIBK010000003">
    <property type="protein sequence ID" value="MCQ8127042.1"/>
    <property type="molecule type" value="Genomic_DNA"/>
</dbReference>
<name>A0ABT1TZQ7_9GAMM</name>
<feature type="transmembrane region" description="Helical" evidence="1">
    <location>
        <begin position="16"/>
        <end position="35"/>
    </location>
</feature>
<evidence type="ECO:0000256" key="1">
    <source>
        <dbReference type="SAM" id="Phobius"/>
    </source>
</evidence>
<evidence type="ECO:0000313" key="2">
    <source>
        <dbReference type="EMBL" id="MCQ8127042.1"/>
    </source>
</evidence>
<reference evidence="2 3" key="1">
    <citation type="submission" date="2022-07" db="EMBL/GenBank/DDBJ databases">
        <title>Methylomonas rivi sp. nov., Methylomonas rosea sp. nov., Methylomonas aureus sp. nov. and Methylomonas subterranea sp. nov., four novel methanotrophs isolated from a freshwater creek and the deep terrestrial subsurface.</title>
        <authorList>
            <person name="Abin C."/>
            <person name="Sankaranarayanan K."/>
            <person name="Garner C."/>
            <person name="Sindelar R."/>
            <person name="Kotary K."/>
            <person name="Garner R."/>
            <person name="Barclay S."/>
            <person name="Lawson P."/>
            <person name="Krumholz L."/>
        </authorList>
    </citation>
    <scope>NUCLEOTIDE SEQUENCE [LARGE SCALE GENOMIC DNA]</scope>
    <source>
        <strain evidence="2 3">WSC-6</strain>
    </source>
</reference>
<protein>
    <submittedName>
        <fullName evidence="2">Uncharacterized protein</fullName>
    </submittedName>
</protein>
<evidence type="ECO:0000313" key="3">
    <source>
        <dbReference type="Proteomes" id="UP001524586"/>
    </source>
</evidence>
<accession>A0ABT1TZQ7</accession>
<dbReference type="RefSeq" id="WP_256613360.1">
    <property type="nucleotide sequence ID" value="NZ_JANIBK010000003.1"/>
</dbReference>
<proteinExistence type="predicted"/>
<dbReference type="Proteomes" id="UP001524586">
    <property type="component" value="Unassembled WGS sequence"/>
</dbReference>
<organism evidence="2 3">
    <name type="scientific">Methylomonas rivi</name>
    <dbReference type="NCBI Taxonomy" id="2952226"/>
    <lineage>
        <taxon>Bacteria</taxon>
        <taxon>Pseudomonadati</taxon>
        <taxon>Pseudomonadota</taxon>
        <taxon>Gammaproteobacteria</taxon>
        <taxon>Methylococcales</taxon>
        <taxon>Methylococcaceae</taxon>
        <taxon>Methylomonas</taxon>
    </lineage>
</organism>
<keyword evidence="1" id="KW-0472">Membrane</keyword>